<dbReference type="InterPro" id="IPR050171">
    <property type="entry name" value="MFS_Transporters"/>
</dbReference>
<sequence>MNRILNLFTPYRGMPREIYIIFLSKTINAMGALIFPFMTLLLSSKIGLSGAQTGCYIALTQLLYAPASLIGGKLADSWGRKPVLIIFELLSVASYTFCLFLEPGMSMVYALMAASMFFGVAGPSHDAMTADLTTPEQREGAYSLNYLGFNLGFAFAQMLAGFLFRDYLKVMFLIDILTALAGIGLIAFFVRETHPESNKETADKVDEDAGESHRSIFSILVSRPMLLLFALAAFGYKFVYSQWPFLMPLHAEAAFPGDGAKLFGMLGTANALIVVFGTPLITSLTAKKSNIRRIFYGGVLFTIGFGLLGLFETRTAFFLSVLIFTAGEILEAISTMPFIMNHTPSSHRGRMSSVLPLIMGAGFFAGPVIMGKILDMKGFSFSWILAASVVLVSTVAMKGIDLSQKSRTVKETA</sequence>
<gene>
    <name evidence="9" type="ORF">HNR50_001858</name>
</gene>
<keyword evidence="4 7" id="KW-0812">Transmembrane</keyword>
<evidence type="ECO:0000313" key="10">
    <source>
        <dbReference type="Proteomes" id="UP000587760"/>
    </source>
</evidence>
<evidence type="ECO:0000256" key="5">
    <source>
        <dbReference type="ARBA" id="ARBA00022989"/>
    </source>
</evidence>
<organism evidence="9 10">
    <name type="scientific">Spirochaeta isovalerica</name>
    <dbReference type="NCBI Taxonomy" id="150"/>
    <lineage>
        <taxon>Bacteria</taxon>
        <taxon>Pseudomonadati</taxon>
        <taxon>Spirochaetota</taxon>
        <taxon>Spirochaetia</taxon>
        <taxon>Spirochaetales</taxon>
        <taxon>Spirochaetaceae</taxon>
        <taxon>Spirochaeta</taxon>
    </lineage>
</organism>
<dbReference type="RefSeq" id="WP_184746111.1">
    <property type="nucleotide sequence ID" value="NZ_JACHGJ010000002.1"/>
</dbReference>
<evidence type="ECO:0000256" key="7">
    <source>
        <dbReference type="SAM" id="Phobius"/>
    </source>
</evidence>
<dbReference type="InterPro" id="IPR011701">
    <property type="entry name" value="MFS"/>
</dbReference>
<dbReference type="EMBL" id="JACHGJ010000002">
    <property type="protein sequence ID" value="MBB6480200.1"/>
    <property type="molecule type" value="Genomic_DNA"/>
</dbReference>
<dbReference type="PANTHER" id="PTHR23517">
    <property type="entry name" value="RESISTANCE PROTEIN MDTM, PUTATIVE-RELATED-RELATED"/>
    <property type="match status" value="1"/>
</dbReference>
<dbReference type="InterPro" id="IPR020846">
    <property type="entry name" value="MFS_dom"/>
</dbReference>
<reference evidence="9 10" key="1">
    <citation type="submission" date="2020-08" db="EMBL/GenBank/DDBJ databases">
        <title>Genomic Encyclopedia of Type Strains, Phase IV (KMG-IV): sequencing the most valuable type-strain genomes for metagenomic binning, comparative biology and taxonomic classification.</title>
        <authorList>
            <person name="Goeker M."/>
        </authorList>
    </citation>
    <scope>NUCLEOTIDE SEQUENCE [LARGE SCALE GENOMIC DNA]</scope>
    <source>
        <strain evidence="9 10">DSM 2461</strain>
    </source>
</reference>
<evidence type="ECO:0000256" key="6">
    <source>
        <dbReference type="ARBA" id="ARBA00023136"/>
    </source>
</evidence>
<evidence type="ECO:0000259" key="8">
    <source>
        <dbReference type="PROSITE" id="PS50850"/>
    </source>
</evidence>
<comment type="caution">
    <text evidence="9">The sequence shown here is derived from an EMBL/GenBank/DDBJ whole genome shotgun (WGS) entry which is preliminary data.</text>
</comment>
<dbReference type="AlphaFoldDB" id="A0A841RB12"/>
<feature type="transmembrane region" description="Helical" evidence="7">
    <location>
        <begin position="224"/>
        <end position="243"/>
    </location>
</feature>
<keyword evidence="5 7" id="KW-1133">Transmembrane helix</keyword>
<dbReference type="PROSITE" id="PS50850">
    <property type="entry name" value="MFS"/>
    <property type="match status" value="1"/>
</dbReference>
<feature type="transmembrane region" description="Helical" evidence="7">
    <location>
        <begin position="144"/>
        <end position="164"/>
    </location>
</feature>
<feature type="transmembrane region" description="Helical" evidence="7">
    <location>
        <begin position="380"/>
        <end position="400"/>
    </location>
</feature>
<evidence type="ECO:0000313" key="9">
    <source>
        <dbReference type="EMBL" id="MBB6480200.1"/>
    </source>
</evidence>
<dbReference type="PANTHER" id="PTHR23517:SF3">
    <property type="entry name" value="INTEGRAL MEMBRANE TRANSPORT PROTEIN"/>
    <property type="match status" value="1"/>
</dbReference>
<dbReference type="Gene3D" id="1.20.1250.20">
    <property type="entry name" value="MFS general substrate transporter like domains"/>
    <property type="match status" value="1"/>
</dbReference>
<keyword evidence="2" id="KW-0813">Transport</keyword>
<dbReference type="Proteomes" id="UP000587760">
    <property type="component" value="Unassembled WGS sequence"/>
</dbReference>
<accession>A0A841RB12</accession>
<evidence type="ECO:0000256" key="2">
    <source>
        <dbReference type="ARBA" id="ARBA00022448"/>
    </source>
</evidence>
<keyword evidence="3" id="KW-1003">Cell membrane</keyword>
<keyword evidence="10" id="KW-1185">Reference proteome</keyword>
<dbReference type="GO" id="GO:0022857">
    <property type="term" value="F:transmembrane transporter activity"/>
    <property type="evidence" value="ECO:0007669"/>
    <property type="project" value="InterPro"/>
</dbReference>
<name>A0A841RB12_9SPIO</name>
<feature type="transmembrane region" description="Helical" evidence="7">
    <location>
        <begin position="317"/>
        <end position="340"/>
    </location>
</feature>
<dbReference type="InterPro" id="IPR036259">
    <property type="entry name" value="MFS_trans_sf"/>
</dbReference>
<comment type="subcellular location">
    <subcellularLocation>
        <location evidence="1">Cell membrane</location>
        <topology evidence="1">Multi-pass membrane protein</topology>
    </subcellularLocation>
</comment>
<keyword evidence="6 7" id="KW-0472">Membrane</keyword>
<feature type="transmembrane region" description="Helical" evidence="7">
    <location>
        <begin position="20"/>
        <end position="42"/>
    </location>
</feature>
<feature type="transmembrane region" description="Helical" evidence="7">
    <location>
        <begin position="352"/>
        <end position="374"/>
    </location>
</feature>
<dbReference type="SUPFAM" id="SSF103473">
    <property type="entry name" value="MFS general substrate transporter"/>
    <property type="match status" value="1"/>
</dbReference>
<evidence type="ECO:0000256" key="4">
    <source>
        <dbReference type="ARBA" id="ARBA00022692"/>
    </source>
</evidence>
<evidence type="ECO:0000256" key="1">
    <source>
        <dbReference type="ARBA" id="ARBA00004651"/>
    </source>
</evidence>
<protein>
    <submittedName>
        <fullName evidence="9">MFS family permease</fullName>
    </submittedName>
</protein>
<feature type="transmembrane region" description="Helical" evidence="7">
    <location>
        <begin position="107"/>
        <end position="123"/>
    </location>
</feature>
<dbReference type="Pfam" id="PF07690">
    <property type="entry name" value="MFS_1"/>
    <property type="match status" value="1"/>
</dbReference>
<feature type="transmembrane region" description="Helical" evidence="7">
    <location>
        <begin position="294"/>
        <end position="311"/>
    </location>
</feature>
<proteinExistence type="predicted"/>
<feature type="transmembrane region" description="Helical" evidence="7">
    <location>
        <begin position="263"/>
        <end position="282"/>
    </location>
</feature>
<dbReference type="GO" id="GO:0005886">
    <property type="term" value="C:plasma membrane"/>
    <property type="evidence" value="ECO:0007669"/>
    <property type="project" value="UniProtKB-SubCell"/>
</dbReference>
<feature type="domain" description="Major facilitator superfamily (MFS) profile" evidence="8">
    <location>
        <begin position="17"/>
        <end position="405"/>
    </location>
</feature>
<evidence type="ECO:0000256" key="3">
    <source>
        <dbReference type="ARBA" id="ARBA00022475"/>
    </source>
</evidence>
<feature type="transmembrane region" description="Helical" evidence="7">
    <location>
        <begin position="170"/>
        <end position="190"/>
    </location>
</feature>